<dbReference type="PANTHER" id="PTHR40661">
    <property type="match status" value="1"/>
</dbReference>
<dbReference type="Pfam" id="PF00717">
    <property type="entry name" value="Peptidase_S24"/>
    <property type="match status" value="1"/>
</dbReference>
<evidence type="ECO:0000256" key="4">
    <source>
        <dbReference type="SAM" id="MobiDB-lite"/>
    </source>
</evidence>
<dbReference type="SUPFAM" id="SSF47413">
    <property type="entry name" value="lambda repressor-like DNA-binding domains"/>
    <property type="match status" value="1"/>
</dbReference>
<evidence type="ECO:0000256" key="2">
    <source>
        <dbReference type="ARBA" id="ARBA00023125"/>
    </source>
</evidence>
<feature type="compositionally biased region" description="Polar residues" evidence="4">
    <location>
        <begin position="7"/>
        <end position="16"/>
    </location>
</feature>
<dbReference type="PANTHER" id="PTHR40661:SF3">
    <property type="entry name" value="FELS-1 PROPHAGE TRANSCRIPTIONAL REGULATOR"/>
    <property type="match status" value="1"/>
</dbReference>
<comment type="caution">
    <text evidence="6">The sequence shown here is derived from an EMBL/GenBank/DDBJ whole genome shotgun (WGS) entry which is preliminary data.</text>
</comment>
<dbReference type="EMBL" id="WBVX01000030">
    <property type="protein sequence ID" value="KAB2679815.1"/>
    <property type="molecule type" value="Genomic_DNA"/>
</dbReference>
<keyword evidence="1" id="KW-0805">Transcription regulation</keyword>
<keyword evidence="2" id="KW-0238">DNA-binding</keyword>
<dbReference type="InterPro" id="IPR036286">
    <property type="entry name" value="LexA/Signal_pep-like_sf"/>
</dbReference>
<evidence type="ECO:0000256" key="3">
    <source>
        <dbReference type="ARBA" id="ARBA00023163"/>
    </source>
</evidence>
<dbReference type="SMART" id="SM00530">
    <property type="entry name" value="HTH_XRE"/>
    <property type="match status" value="1"/>
</dbReference>
<dbReference type="AlphaFoldDB" id="A0A6L3Y7E7"/>
<sequence length="283" mass="31579">MSALFTEVTTSFPQSVNKREDRGHISPLSTDFCPPSGQTSGDDNPHMENFVHQRIRNRLKELNLTEEQASRNAGLDKTYLRKLFERPSSSPRGNTLERLAQALQVDVTYLVHSPSDQHQSDFMLEHPDGTKSQVEVKSAPINPPARQSMPNDVPVLGTAAGSMEGAFQLTDGVIDYVRRPPALMNARDVYSIFVEGSSMYPEHKHGDLRFVSPHKPARVGDSIVIQIKNDGRLTYDAMIGHLLKRTSTQIQIGKLNPEMTLTYSLNDIVSVHKVLDMNELFGV</sequence>
<dbReference type="Gene3D" id="1.10.260.40">
    <property type="entry name" value="lambda repressor-like DNA-binding domains"/>
    <property type="match status" value="1"/>
</dbReference>
<dbReference type="Pfam" id="PF01381">
    <property type="entry name" value="HTH_3"/>
    <property type="match status" value="1"/>
</dbReference>
<dbReference type="Gene3D" id="2.10.109.10">
    <property type="entry name" value="Umud Fragment, subunit A"/>
    <property type="match status" value="1"/>
</dbReference>
<name>A0A6L3Y7E7_9HYPH</name>
<dbReference type="GO" id="GO:0003677">
    <property type="term" value="F:DNA binding"/>
    <property type="evidence" value="ECO:0007669"/>
    <property type="project" value="UniProtKB-KW"/>
</dbReference>
<protein>
    <submittedName>
        <fullName evidence="6">Helix-turn-helix domain-containing protein</fullName>
    </submittedName>
</protein>
<evidence type="ECO:0000313" key="6">
    <source>
        <dbReference type="EMBL" id="KAB2679815.1"/>
    </source>
</evidence>
<dbReference type="InterPro" id="IPR001387">
    <property type="entry name" value="Cro/C1-type_HTH"/>
</dbReference>
<dbReference type="Proteomes" id="UP000481643">
    <property type="component" value="Unassembled WGS sequence"/>
</dbReference>
<evidence type="ECO:0000256" key="1">
    <source>
        <dbReference type="ARBA" id="ARBA00023015"/>
    </source>
</evidence>
<dbReference type="InterPro" id="IPR010982">
    <property type="entry name" value="Lambda_DNA-bd_dom_sf"/>
</dbReference>
<gene>
    <name evidence="6" type="ORF">F9L08_22045</name>
</gene>
<evidence type="ECO:0000259" key="5">
    <source>
        <dbReference type="PROSITE" id="PS50943"/>
    </source>
</evidence>
<feature type="domain" description="HTH cro/C1-type" evidence="5">
    <location>
        <begin position="55"/>
        <end position="110"/>
    </location>
</feature>
<dbReference type="PROSITE" id="PS50943">
    <property type="entry name" value="HTH_CROC1"/>
    <property type="match status" value="1"/>
</dbReference>
<dbReference type="InterPro" id="IPR015927">
    <property type="entry name" value="Peptidase_S24_S26A/B/C"/>
</dbReference>
<evidence type="ECO:0000313" key="7">
    <source>
        <dbReference type="Proteomes" id="UP000481643"/>
    </source>
</evidence>
<dbReference type="CDD" id="cd00093">
    <property type="entry name" value="HTH_XRE"/>
    <property type="match status" value="1"/>
</dbReference>
<dbReference type="InterPro" id="IPR039418">
    <property type="entry name" value="LexA-like"/>
</dbReference>
<organism evidence="6 7">
    <name type="scientific">Brucella tritici</name>
    <dbReference type="NCBI Taxonomy" id="94626"/>
    <lineage>
        <taxon>Bacteria</taxon>
        <taxon>Pseudomonadati</taxon>
        <taxon>Pseudomonadota</taxon>
        <taxon>Alphaproteobacteria</taxon>
        <taxon>Hyphomicrobiales</taxon>
        <taxon>Brucellaceae</taxon>
        <taxon>Brucella/Ochrobactrum group</taxon>
        <taxon>Brucella</taxon>
    </lineage>
</organism>
<keyword evidence="3" id="KW-0804">Transcription</keyword>
<feature type="region of interest" description="Disordered" evidence="4">
    <location>
        <begin position="1"/>
        <end position="41"/>
    </location>
</feature>
<dbReference type="SUPFAM" id="SSF51306">
    <property type="entry name" value="LexA/Signal peptidase"/>
    <property type="match status" value="1"/>
</dbReference>
<proteinExistence type="predicted"/>
<accession>A0A6L3Y7E7</accession>
<dbReference type="CDD" id="cd06529">
    <property type="entry name" value="S24_LexA-like"/>
    <property type="match status" value="1"/>
</dbReference>
<reference evidence="6 7" key="1">
    <citation type="submission" date="2019-09" db="EMBL/GenBank/DDBJ databases">
        <title>Taxonomic organization of the family Brucellaceae based on a phylogenomic approach.</title>
        <authorList>
            <person name="Leclercq S."/>
            <person name="Cloeckaert A."/>
            <person name="Zygmunt M.S."/>
        </authorList>
    </citation>
    <scope>NUCLEOTIDE SEQUENCE [LARGE SCALE GENOMIC DNA]</scope>
    <source>
        <strain evidence="6 7">WS1830</strain>
    </source>
</reference>